<protein>
    <submittedName>
        <fullName evidence="3">Tetratricopeptide repeat protein</fullName>
    </submittedName>
</protein>
<dbReference type="SMART" id="SM00028">
    <property type="entry name" value="TPR"/>
    <property type="match status" value="6"/>
</dbReference>
<keyword evidence="4" id="KW-1185">Reference proteome</keyword>
<dbReference type="Gene3D" id="1.25.40.10">
    <property type="entry name" value="Tetratricopeptide repeat domain"/>
    <property type="match status" value="3"/>
</dbReference>
<comment type="caution">
    <text evidence="3">The sequence shown here is derived from an EMBL/GenBank/DDBJ whole genome shotgun (WGS) entry which is preliminary data.</text>
</comment>
<dbReference type="Proteomes" id="UP000294616">
    <property type="component" value="Unassembled WGS sequence"/>
</dbReference>
<evidence type="ECO:0000256" key="2">
    <source>
        <dbReference type="SAM" id="SignalP"/>
    </source>
</evidence>
<dbReference type="Pfam" id="PF14559">
    <property type="entry name" value="TPR_19"/>
    <property type="match status" value="2"/>
</dbReference>
<dbReference type="GO" id="GO:0051301">
    <property type="term" value="P:cell division"/>
    <property type="evidence" value="ECO:0007669"/>
    <property type="project" value="TreeGrafter"/>
</dbReference>
<keyword evidence="2" id="KW-0732">Signal</keyword>
<evidence type="ECO:0000313" key="4">
    <source>
        <dbReference type="Proteomes" id="UP000294616"/>
    </source>
</evidence>
<organism evidence="3 4">
    <name type="scientific">Albibacterium bauzanense</name>
    <dbReference type="NCBI Taxonomy" id="653929"/>
    <lineage>
        <taxon>Bacteria</taxon>
        <taxon>Pseudomonadati</taxon>
        <taxon>Bacteroidota</taxon>
        <taxon>Sphingobacteriia</taxon>
        <taxon>Sphingobacteriales</taxon>
        <taxon>Sphingobacteriaceae</taxon>
        <taxon>Albibacterium</taxon>
    </lineage>
</organism>
<dbReference type="OrthoDB" id="9814220at2"/>
<reference evidence="3 4" key="1">
    <citation type="submission" date="2019-03" db="EMBL/GenBank/DDBJ databases">
        <title>Genomic Encyclopedia of Archaeal and Bacterial Type Strains, Phase II (KMG-II): from individual species to whole genera.</title>
        <authorList>
            <person name="Goeker M."/>
        </authorList>
    </citation>
    <scope>NUCLEOTIDE SEQUENCE [LARGE SCALE GENOMIC DNA]</scope>
    <source>
        <strain evidence="3 4">DSM 22554</strain>
    </source>
</reference>
<dbReference type="RefSeq" id="WP_132223563.1">
    <property type="nucleotide sequence ID" value="NZ_SMGO01000002.1"/>
</dbReference>
<dbReference type="SUPFAM" id="SSF81901">
    <property type="entry name" value="HCP-like"/>
    <property type="match status" value="2"/>
</dbReference>
<dbReference type="InterPro" id="IPR011990">
    <property type="entry name" value="TPR-like_helical_dom_sf"/>
</dbReference>
<dbReference type="InterPro" id="IPR019734">
    <property type="entry name" value="TPR_rpt"/>
</dbReference>
<keyword evidence="1" id="KW-0802">TPR repeat</keyword>
<feature type="repeat" description="TPR" evidence="1">
    <location>
        <begin position="307"/>
        <end position="340"/>
    </location>
</feature>
<dbReference type="AlphaFoldDB" id="A0A4R1M097"/>
<dbReference type="PROSITE" id="PS50005">
    <property type="entry name" value="TPR"/>
    <property type="match status" value="2"/>
</dbReference>
<gene>
    <name evidence="3" type="ORF">C8N28_1640</name>
</gene>
<dbReference type="PANTHER" id="PTHR12558:SF44">
    <property type="entry name" value="TETRATRICOPEPTIDE REPEAT-CONTAINING PROTEIN"/>
    <property type="match status" value="1"/>
</dbReference>
<feature type="signal peptide" evidence="2">
    <location>
        <begin position="1"/>
        <end position="23"/>
    </location>
</feature>
<dbReference type="PANTHER" id="PTHR12558">
    <property type="entry name" value="CELL DIVISION CYCLE 16,23,27"/>
    <property type="match status" value="1"/>
</dbReference>
<name>A0A4R1M097_9SPHI</name>
<evidence type="ECO:0000313" key="3">
    <source>
        <dbReference type="EMBL" id="TCK83053.1"/>
    </source>
</evidence>
<sequence>MKTIRILLILVIPILLIGNSVSAQTTVDPKAQEMYLQAIKSLESRDISTGQNLLEQAVALDSTHQKANLDLMRIYFTQRNYSGAEGLAKRLIKLQPENETNWIALADIYKATENYEELLNVFDTLIQLKPDSSAFYYDKAFALSLAENFDASLDLYKQIEKKFGVDDRLFMARKDIYMRQDNKKKAIAEAKAYLAYKPEESNPYLMMANLYLDIGEPKEALKILNKGEKKFPNEAYIPLTKADAYHSLKMNDEVFVELKKTFANESLPVAVKIRTIYNILQEYDEDTSLNMAEELSKTLVESHPEQADAQAVYGDIMLQLGKYEDAHTAFVKALSFNKTFDFIWEQLLQLEVSMNRLEDAQKHGLEAVDLFPNNAMILLYTGYAHLLDQKYAVARSFLEEALNRANPENSSLMVQIYSSLGDTYHALNMDATSNVAYEEALKLDSNNTYVLNNFAYYLALRKEGLAKAASMSKKANEINPNNASFQDTYAWVLFQQENYKEALVWIDKAIKLTERPSSTLIEHKGDILFKLGNKQEALDFWEKAREFPDSKNNEKLHQKIKEKTYVD</sequence>
<feature type="chain" id="PRO_5020791064" evidence="2">
    <location>
        <begin position="24"/>
        <end position="567"/>
    </location>
</feature>
<evidence type="ECO:0000256" key="1">
    <source>
        <dbReference type="PROSITE-ProRule" id="PRU00339"/>
    </source>
</evidence>
<dbReference type="Pfam" id="PF13432">
    <property type="entry name" value="TPR_16"/>
    <property type="match status" value="1"/>
</dbReference>
<accession>A0A4R1M097</accession>
<proteinExistence type="predicted"/>
<dbReference type="EMBL" id="SMGO01000002">
    <property type="protein sequence ID" value="TCK83053.1"/>
    <property type="molecule type" value="Genomic_DNA"/>
</dbReference>
<feature type="repeat" description="TPR" evidence="1">
    <location>
        <begin position="99"/>
        <end position="132"/>
    </location>
</feature>